<evidence type="ECO:0000313" key="11">
    <source>
        <dbReference type="EMBL" id="CAB4830018.1"/>
    </source>
</evidence>
<dbReference type="SUPFAM" id="SSF52777">
    <property type="entry name" value="CoA-dependent acyltransferases"/>
    <property type="match status" value="1"/>
</dbReference>
<dbReference type="EMBL" id="CAFBMY010000028">
    <property type="protein sequence ID" value="CAB4919954.1"/>
    <property type="molecule type" value="Genomic_DNA"/>
</dbReference>
<evidence type="ECO:0000256" key="3">
    <source>
        <dbReference type="ARBA" id="ARBA00022679"/>
    </source>
</evidence>
<evidence type="ECO:0000313" key="13">
    <source>
        <dbReference type="EMBL" id="CAB4919954.1"/>
    </source>
</evidence>
<dbReference type="Gene3D" id="2.40.50.100">
    <property type="match status" value="1"/>
</dbReference>
<keyword evidence="3" id="KW-0808">Transferase</keyword>
<dbReference type="InterPro" id="IPR003016">
    <property type="entry name" value="2-oxoA_DH_lipoyl-BS"/>
</dbReference>
<evidence type="ECO:0000313" key="9">
    <source>
        <dbReference type="EMBL" id="CAB4697611.1"/>
    </source>
</evidence>
<dbReference type="InterPro" id="IPR004167">
    <property type="entry name" value="PSBD"/>
</dbReference>
<gene>
    <name evidence="8" type="ORF">UFOPK2254_00464</name>
    <name evidence="9" type="ORF">UFOPK2646_00278</name>
    <name evidence="10" type="ORF">UFOPK2907_00499</name>
    <name evidence="11" type="ORF">UFOPK3197_00816</name>
    <name evidence="12" type="ORF">UFOPK3241_01403</name>
    <name evidence="13" type="ORF">UFOPK3707_00292</name>
    <name evidence="14" type="ORF">UFOPK3937_00716</name>
    <name evidence="15" type="ORF">UFOPK4265_00510</name>
    <name evidence="16" type="ORF">UFOPK4401_00463</name>
</gene>
<keyword evidence="4" id="KW-0450">Lipoyl</keyword>
<evidence type="ECO:0000313" key="12">
    <source>
        <dbReference type="EMBL" id="CAB4845485.1"/>
    </source>
</evidence>
<evidence type="ECO:0000256" key="5">
    <source>
        <dbReference type="ARBA" id="ARBA00023315"/>
    </source>
</evidence>
<reference evidence="11" key="1">
    <citation type="submission" date="2020-05" db="EMBL/GenBank/DDBJ databases">
        <authorList>
            <person name="Chiriac C."/>
            <person name="Salcher M."/>
            <person name="Ghai R."/>
            <person name="Kavagutti S V."/>
        </authorList>
    </citation>
    <scope>NUCLEOTIDE SEQUENCE</scope>
</reference>
<evidence type="ECO:0000313" key="15">
    <source>
        <dbReference type="EMBL" id="CAB5049260.1"/>
    </source>
</evidence>
<comment type="cofactor">
    <cofactor evidence="1">
        <name>(R)-lipoate</name>
        <dbReference type="ChEBI" id="CHEBI:83088"/>
    </cofactor>
</comment>
<dbReference type="InterPro" id="IPR023213">
    <property type="entry name" value="CAT-like_dom_sf"/>
</dbReference>
<accession>A0A6J7ABR1</accession>
<keyword evidence="5" id="KW-0012">Acyltransferase</keyword>
<dbReference type="InterPro" id="IPR001078">
    <property type="entry name" value="2-oxoacid_DH_actylTfrase"/>
</dbReference>
<dbReference type="Gene3D" id="4.10.320.10">
    <property type="entry name" value="E3-binding domain"/>
    <property type="match status" value="1"/>
</dbReference>
<dbReference type="SUPFAM" id="SSF51230">
    <property type="entry name" value="Single hybrid motif"/>
    <property type="match status" value="1"/>
</dbReference>
<dbReference type="Pfam" id="PF02817">
    <property type="entry name" value="E3_binding"/>
    <property type="match status" value="1"/>
</dbReference>
<evidence type="ECO:0000313" key="14">
    <source>
        <dbReference type="EMBL" id="CAB4980734.1"/>
    </source>
</evidence>
<dbReference type="InterPro" id="IPR011053">
    <property type="entry name" value="Single_hybrid_motif"/>
</dbReference>
<dbReference type="EMBL" id="CAFABI010000084">
    <property type="protein sequence ID" value="CAB4830018.1"/>
    <property type="molecule type" value="Genomic_DNA"/>
</dbReference>
<feature type="domain" description="Lipoyl-binding" evidence="6">
    <location>
        <begin position="5"/>
        <end position="81"/>
    </location>
</feature>
<dbReference type="EMBL" id="CAEZWO010000032">
    <property type="protein sequence ID" value="CAB4656501.1"/>
    <property type="molecule type" value="Genomic_DNA"/>
</dbReference>
<organism evidence="11">
    <name type="scientific">freshwater metagenome</name>
    <dbReference type="NCBI Taxonomy" id="449393"/>
    <lineage>
        <taxon>unclassified sequences</taxon>
        <taxon>metagenomes</taxon>
        <taxon>ecological metagenomes</taxon>
    </lineage>
</organism>
<dbReference type="InterPro" id="IPR050743">
    <property type="entry name" value="2-oxoacid_DH_E2_comp"/>
</dbReference>
<dbReference type="EMBL" id="CAFBOJ010000068">
    <property type="protein sequence ID" value="CAB4980734.1"/>
    <property type="molecule type" value="Genomic_DNA"/>
</dbReference>
<dbReference type="Pfam" id="PF00364">
    <property type="entry name" value="Biotin_lipoyl"/>
    <property type="match status" value="1"/>
</dbReference>
<dbReference type="CDD" id="cd06849">
    <property type="entry name" value="lipoyl_domain"/>
    <property type="match status" value="1"/>
</dbReference>
<dbReference type="InterPro" id="IPR036625">
    <property type="entry name" value="E3-bd_dom_sf"/>
</dbReference>
<dbReference type="PANTHER" id="PTHR43178">
    <property type="entry name" value="DIHYDROLIPOAMIDE ACETYLTRANSFERASE COMPONENT OF PYRUVATE DEHYDROGENASE COMPLEX"/>
    <property type="match status" value="1"/>
</dbReference>
<evidence type="ECO:0000259" key="6">
    <source>
        <dbReference type="PROSITE" id="PS50968"/>
    </source>
</evidence>
<dbReference type="EMBL" id="CAFAZX010000118">
    <property type="protein sequence ID" value="CAB4845485.1"/>
    <property type="molecule type" value="Genomic_DNA"/>
</dbReference>
<evidence type="ECO:0000313" key="8">
    <source>
        <dbReference type="EMBL" id="CAB4656501.1"/>
    </source>
</evidence>
<dbReference type="SUPFAM" id="SSF47005">
    <property type="entry name" value="Peripheral subunit-binding domain of 2-oxo acid dehydrogenase complex"/>
    <property type="match status" value="1"/>
</dbReference>
<dbReference type="Gene3D" id="3.30.559.10">
    <property type="entry name" value="Chloramphenicol acetyltransferase-like domain"/>
    <property type="match status" value="1"/>
</dbReference>
<evidence type="ECO:0000313" key="10">
    <source>
        <dbReference type="EMBL" id="CAB4770062.1"/>
    </source>
</evidence>
<dbReference type="GO" id="GO:0016407">
    <property type="term" value="F:acetyltransferase activity"/>
    <property type="evidence" value="ECO:0007669"/>
    <property type="project" value="TreeGrafter"/>
</dbReference>
<proteinExistence type="inferred from homology"/>
<sequence>MSDFNYAVIMPKMSMTMEEGELLAIRVNVGDTVKSGDVLFDVATDKIDMEVESPADGVVKEIIGQIGSTMLVGAPVMMLITQTQVMSFDFSTPAPEAEIVTEAPAVVAQPVIVAEVSKESVKAVPKARTFARERGIDLTSVKATGPYGTVTYEDISHPQLSAGHDDRKAANRKMVAASIEKTRGIPQITLTRYSTHTTASLEQGSAHLVSTWARILRKHSHLNISTINETAHSHVGVALIMESKYGLAMPVFKDPDAMPGNELSEWITSTREKARDGKVPLAMLSGATASIFDLSHTKISSAIPLLLPSNTTALSVGAPDGAFGQSIISLTVDLRYCDAIEAADFLDQLVNAL</sequence>
<dbReference type="EMBL" id="CAFBQK010000047">
    <property type="protein sequence ID" value="CAB5049260.1"/>
    <property type="molecule type" value="Genomic_DNA"/>
</dbReference>
<evidence type="ECO:0000256" key="2">
    <source>
        <dbReference type="ARBA" id="ARBA00007317"/>
    </source>
</evidence>
<dbReference type="PROSITE" id="PS51826">
    <property type="entry name" value="PSBD"/>
    <property type="match status" value="1"/>
</dbReference>
<dbReference type="GO" id="GO:0005737">
    <property type="term" value="C:cytoplasm"/>
    <property type="evidence" value="ECO:0007669"/>
    <property type="project" value="TreeGrafter"/>
</dbReference>
<protein>
    <submittedName>
        <fullName evidence="11">Unannotated protein</fullName>
    </submittedName>
</protein>
<feature type="domain" description="Peripheral subunit-binding (PSBD)" evidence="7">
    <location>
        <begin position="122"/>
        <end position="159"/>
    </location>
</feature>
<dbReference type="EMBL" id="CAEZYB010000018">
    <property type="protein sequence ID" value="CAB4697611.1"/>
    <property type="molecule type" value="Genomic_DNA"/>
</dbReference>
<dbReference type="EMBL" id="CAEZZR010000034">
    <property type="protein sequence ID" value="CAB4770062.1"/>
    <property type="molecule type" value="Genomic_DNA"/>
</dbReference>
<evidence type="ECO:0000256" key="1">
    <source>
        <dbReference type="ARBA" id="ARBA00001938"/>
    </source>
</evidence>
<evidence type="ECO:0000256" key="4">
    <source>
        <dbReference type="ARBA" id="ARBA00022823"/>
    </source>
</evidence>
<dbReference type="Pfam" id="PF00198">
    <property type="entry name" value="2-oxoacid_dh"/>
    <property type="match status" value="1"/>
</dbReference>
<dbReference type="PROSITE" id="PS50968">
    <property type="entry name" value="BIOTINYL_LIPOYL"/>
    <property type="match status" value="1"/>
</dbReference>
<dbReference type="GO" id="GO:0031405">
    <property type="term" value="F:lipoic acid binding"/>
    <property type="evidence" value="ECO:0007669"/>
    <property type="project" value="TreeGrafter"/>
</dbReference>
<dbReference type="PANTHER" id="PTHR43178:SF5">
    <property type="entry name" value="LIPOAMIDE ACYLTRANSFERASE COMPONENT OF BRANCHED-CHAIN ALPHA-KETO ACID DEHYDROGENASE COMPLEX, MITOCHONDRIAL"/>
    <property type="match status" value="1"/>
</dbReference>
<name>A0A6J7ABR1_9ZZZZ</name>
<evidence type="ECO:0000259" key="7">
    <source>
        <dbReference type="PROSITE" id="PS51826"/>
    </source>
</evidence>
<evidence type="ECO:0000313" key="16">
    <source>
        <dbReference type="EMBL" id="CAB5073498.1"/>
    </source>
</evidence>
<dbReference type="AlphaFoldDB" id="A0A6J7ABR1"/>
<dbReference type="InterPro" id="IPR000089">
    <property type="entry name" value="Biotin_lipoyl"/>
</dbReference>
<dbReference type="EMBL" id="CAFBRB010000033">
    <property type="protein sequence ID" value="CAB5073498.1"/>
    <property type="molecule type" value="Genomic_DNA"/>
</dbReference>
<dbReference type="PROSITE" id="PS00189">
    <property type="entry name" value="LIPOYL"/>
    <property type="match status" value="1"/>
</dbReference>
<comment type="similarity">
    <text evidence="2">Belongs to the 2-oxoacid dehydrogenase family.</text>
</comment>